<sequence length="100" mass="11409">MSYPLLENGRKRIWLKHGSLTTSILMSKDTFGLFNYKFWDVLLSDLLVGLRCRTHVTPDSSCSSSSIMLILRSASDDTFEAIQGQVQIYSQRLTQKDLYA</sequence>
<gene>
    <name evidence="1" type="ORF">RRG08_054565</name>
</gene>
<reference evidence="1" key="1">
    <citation type="journal article" date="2023" name="G3 (Bethesda)">
        <title>A reference genome for the long-term kleptoplast-retaining sea slug Elysia crispata morphotype clarki.</title>
        <authorList>
            <person name="Eastman K.E."/>
            <person name="Pendleton A.L."/>
            <person name="Shaikh M.A."/>
            <person name="Suttiyut T."/>
            <person name="Ogas R."/>
            <person name="Tomko P."/>
            <person name="Gavelis G."/>
            <person name="Widhalm J.R."/>
            <person name="Wisecaver J.H."/>
        </authorList>
    </citation>
    <scope>NUCLEOTIDE SEQUENCE</scope>
    <source>
        <strain evidence="1">ECLA1</strain>
    </source>
</reference>
<dbReference type="Proteomes" id="UP001283361">
    <property type="component" value="Unassembled WGS sequence"/>
</dbReference>
<organism evidence="1 2">
    <name type="scientific">Elysia crispata</name>
    <name type="common">lettuce slug</name>
    <dbReference type="NCBI Taxonomy" id="231223"/>
    <lineage>
        <taxon>Eukaryota</taxon>
        <taxon>Metazoa</taxon>
        <taxon>Spiralia</taxon>
        <taxon>Lophotrochozoa</taxon>
        <taxon>Mollusca</taxon>
        <taxon>Gastropoda</taxon>
        <taxon>Heterobranchia</taxon>
        <taxon>Euthyneura</taxon>
        <taxon>Panpulmonata</taxon>
        <taxon>Sacoglossa</taxon>
        <taxon>Placobranchoidea</taxon>
        <taxon>Plakobranchidae</taxon>
        <taxon>Elysia</taxon>
    </lineage>
</organism>
<comment type="caution">
    <text evidence="1">The sequence shown here is derived from an EMBL/GenBank/DDBJ whole genome shotgun (WGS) entry which is preliminary data.</text>
</comment>
<dbReference type="AlphaFoldDB" id="A0AAE1E7S5"/>
<name>A0AAE1E7S5_9GAST</name>
<keyword evidence="2" id="KW-1185">Reference proteome</keyword>
<proteinExistence type="predicted"/>
<dbReference type="EMBL" id="JAWDGP010000750">
    <property type="protein sequence ID" value="KAK3797534.1"/>
    <property type="molecule type" value="Genomic_DNA"/>
</dbReference>
<accession>A0AAE1E7S5</accession>
<evidence type="ECO:0000313" key="1">
    <source>
        <dbReference type="EMBL" id="KAK3797534.1"/>
    </source>
</evidence>
<protein>
    <submittedName>
        <fullName evidence="1">Uncharacterized protein</fullName>
    </submittedName>
</protein>
<evidence type="ECO:0000313" key="2">
    <source>
        <dbReference type="Proteomes" id="UP001283361"/>
    </source>
</evidence>